<gene>
    <name evidence="9" type="ORF">GHI93_08440</name>
</gene>
<dbReference type="GO" id="GO:0005886">
    <property type="term" value="C:plasma membrane"/>
    <property type="evidence" value="ECO:0007669"/>
    <property type="project" value="UniProtKB-SubCell"/>
</dbReference>
<feature type="transmembrane region" description="Helical" evidence="7">
    <location>
        <begin position="535"/>
        <end position="553"/>
    </location>
</feature>
<dbReference type="Pfam" id="PF07690">
    <property type="entry name" value="MFS_1"/>
    <property type="match status" value="1"/>
</dbReference>
<proteinExistence type="predicted"/>
<dbReference type="PRINTS" id="PR01036">
    <property type="entry name" value="TCRTETB"/>
</dbReference>
<evidence type="ECO:0000313" key="10">
    <source>
        <dbReference type="Proteomes" id="UP000439550"/>
    </source>
</evidence>
<dbReference type="InterPro" id="IPR004638">
    <property type="entry name" value="EmrB-like"/>
</dbReference>
<dbReference type="GO" id="GO:0022857">
    <property type="term" value="F:transmembrane transporter activity"/>
    <property type="evidence" value="ECO:0007669"/>
    <property type="project" value="InterPro"/>
</dbReference>
<feature type="transmembrane region" description="Helical" evidence="7">
    <location>
        <begin position="73"/>
        <end position="92"/>
    </location>
</feature>
<dbReference type="InterPro" id="IPR036259">
    <property type="entry name" value="MFS_trans_sf"/>
</dbReference>
<sequence>MNKKTLTLVICCIGIFLCMLDTTVMNIALPAIQNGLHSNLDDLSWAINAYVIVFAALTIPLSRIAERVGMHKFFLLGLLMFLIGSVLSATASELSFLIVGRVVQSLGAATIFPLSMVIGISTVDSSKRTRVIAALGVTQGLAAALGPTIGGLLTQFSSWRWIFLINIPFILISLVLSMMNLNFHEKRSRVKIDSVGAILSIIALFTLTLALVQGQSWGWRSILIISLFSISLLSIITFIIYERHAEAPMIPMILFKDQQFNGAALTIVLSNLFLVAVTVVLPTYFTKIQGKNEFIAALLVTPISAMIFVFSPIAAVLIQKLGARIVIATGFLSMTISYILFSTINMDNIIQVVGTCLLLGFGYGIIAGPIVVLAASDFTGEVLTASQSVAGVLRQVGVVLAVAIFVTGLYSNVNSAKLQSIKYAEQKIEKLSIPNEQKKEMTNQVTEQIQEEKNTATFSQNHISANQKKELILQHYNQMLANNSNLPQVKKEKILQEVTIEVNKKIQKINSDINDTILGIVARTKGKFSDAFVSLYRLSIFFVGVSMGVSFLFKRKSKLERIM</sequence>
<evidence type="ECO:0000256" key="5">
    <source>
        <dbReference type="ARBA" id="ARBA00022989"/>
    </source>
</evidence>
<dbReference type="CDD" id="cd17321">
    <property type="entry name" value="MFS_MMR_MDR_like"/>
    <property type="match status" value="1"/>
</dbReference>
<evidence type="ECO:0000256" key="7">
    <source>
        <dbReference type="SAM" id="Phobius"/>
    </source>
</evidence>
<dbReference type="InterPro" id="IPR020846">
    <property type="entry name" value="MFS_dom"/>
</dbReference>
<feature type="transmembrane region" description="Helical" evidence="7">
    <location>
        <begin position="159"/>
        <end position="183"/>
    </location>
</feature>
<dbReference type="NCBIfam" id="TIGR00711">
    <property type="entry name" value="efflux_EmrB"/>
    <property type="match status" value="1"/>
</dbReference>
<feature type="transmembrane region" description="Helical" evidence="7">
    <location>
        <begin position="132"/>
        <end position="153"/>
    </location>
</feature>
<dbReference type="PROSITE" id="PS50850">
    <property type="entry name" value="MFS"/>
    <property type="match status" value="1"/>
</dbReference>
<dbReference type="PANTHER" id="PTHR42718:SF46">
    <property type="entry name" value="BLR6921 PROTEIN"/>
    <property type="match status" value="1"/>
</dbReference>
<feature type="transmembrane region" description="Helical" evidence="7">
    <location>
        <begin position="350"/>
        <end position="375"/>
    </location>
</feature>
<dbReference type="OrthoDB" id="9812221at2"/>
<protein>
    <submittedName>
        <fullName evidence="9">DHA2 family efflux MFS transporter permease subunit</fullName>
    </submittedName>
</protein>
<dbReference type="Gene3D" id="1.20.1250.20">
    <property type="entry name" value="MFS general substrate transporter like domains"/>
    <property type="match status" value="1"/>
</dbReference>
<evidence type="ECO:0000256" key="2">
    <source>
        <dbReference type="ARBA" id="ARBA00022448"/>
    </source>
</evidence>
<feature type="transmembrane region" description="Helical" evidence="7">
    <location>
        <begin position="294"/>
        <end position="318"/>
    </location>
</feature>
<keyword evidence="2" id="KW-0813">Transport</keyword>
<evidence type="ECO:0000256" key="4">
    <source>
        <dbReference type="ARBA" id="ARBA00022692"/>
    </source>
</evidence>
<feature type="transmembrane region" description="Helical" evidence="7">
    <location>
        <begin position="396"/>
        <end position="413"/>
    </location>
</feature>
<feature type="transmembrane region" description="Helical" evidence="7">
    <location>
        <begin position="98"/>
        <end position="120"/>
    </location>
</feature>
<dbReference type="Gene3D" id="1.20.1720.10">
    <property type="entry name" value="Multidrug resistance protein D"/>
    <property type="match status" value="1"/>
</dbReference>
<keyword evidence="4 7" id="KW-0812">Transmembrane</keyword>
<dbReference type="Proteomes" id="UP000439550">
    <property type="component" value="Unassembled WGS sequence"/>
</dbReference>
<evidence type="ECO:0000256" key="3">
    <source>
        <dbReference type="ARBA" id="ARBA00022475"/>
    </source>
</evidence>
<evidence type="ECO:0000256" key="1">
    <source>
        <dbReference type="ARBA" id="ARBA00004651"/>
    </source>
</evidence>
<accession>A0A7X2D0J1</accession>
<dbReference type="InterPro" id="IPR011701">
    <property type="entry name" value="MFS"/>
</dbReference>
<dbReference type="AlphaFoldDB" id="A0A7X2D0J1"/>
<dbReference type="EMBL" id="WITJ01000011">
    <property type="protein sequence ID" value="MQW39954.1"/>
    <property type="molecule type" value="Genomic_DNA"/>
</dbReference>
<feature type="transmembrane region" description="Helical" evidence="7">
    <location>
        <begin position="218"/>
        <end position="241"/>
    </location>
</feature>
<keyword evidence="3" id="KW-1003">Cell membrane</keyword>
<feature type="transmembrane region" description="Helical" evidence="7">
    <location>
        <begin position="42"/>
        <end position="61"/>
    </location>
</feature>
<feature type="transmembrane region" description="Helical" evidence="7">
    <location>
        <begin position="195"/>
        <end position="212"/>
    </location>
</feature>
<reference evidence="9 10" key="1">
    <citation type="submission" date="2019-10" db="EMBL/GenBank/DDBJ databases">
        <authorList>
            <person name="Dong K."/>
        </authorList>
    </citation>
    <scope>NUCLEOTIDE SEQUENCE [LARGE SCALE GENOMIC DNA]</scope>
    <source>
        <strain evidence="9 10">DSM 28960</strain>
    </source>
</reference>
<evidence type="ECO:0000313" key="9">
    <source>
        <dbReference type="EMBL" id="MQW39954.1"/>
    </source>
</evidence>
<keyword evidence="10" id="KW-1185">Reference proteome</keyword>
<dbReference type="RefSeq" id="WP_153496621.1">
    <property type="nucleotide sequence ID" value="NZ_CAXYUY010000012.1"/>
</dbReference>
<dbReference type="PANTHER" id="PTHR42718">
    <property type="entry name" value="MAJOR FACILITATOR SUPERFAMILY MULTIDRUG TRANSPORTER MFSC"/>
    <property type="match status" value="1"/>
</dbReference>
<comment type="caution">
    <text evidence="9">The sequence shown here is derived from an EMBL/GenBank/DDBJ whole genome shotgun (WGS) entry which is preliminary data.</text>
</comment>
<organism evidence="9 10">
    <name type="scientific">Lactococcus hircilactis</name>
    <dbReference type="NCBI Taxonomy" id="1494462"/>
    <lineage>
        <taxon>Bacteria</taxon>
        <taxon>Bacillati</taxon>
        <taxon>Bacillota</taxon>
        <taxon>Bacilli</taxon>
        <taxon>Lactobacillales</taxon>
        <taxon>Streptococcaceae</taxon>
        <taxon>Lactococcus</taxon>
    </lineage>
</organism>
<feature type="transmembrane region" description="Helical" evidence="7">
    <location>
        <begin position="262"/>
        <end position="282"/>
    </location>
</feature>
<keyword evidence="5 7" id="KW-1133">Transmembrane helix</keyword>
<dbReference type="SUPFAM" id="SSF103473">
    <property type="entry name" value="MFS general substrate transporter"/>
    <property type="match status" value="1"/>
</dbReference>
<comment type="subcellular location">
    <subcellularLocation>
        <location evidence="1">Cell membrane</location>
        <topology evidence="1">Multi-pass membrane protein</topology>
    </subcellularLocation>
</comment>
<feature type="transmembrane region" description="Helical" evidence="7">
    <location>
        <begin position="325"/>
        <end position="344"/>
    </location>
</feature>
<evidence type="ECO:0000256" key="6">
    <source>
        <dbReference type="ARBA" id="ARBA00023136"/>
    </source>
</evidence>
<keyword evidence="6 7" id="KW-0472">Membrane</keyword>
<feature type="domain" description="Major facilitator superfamily (MFS) profile" evidence="8">
    <location>
        <begin position="7"/>
        <end position="438"/>
    </location>
</feature>
<evidence type="ECO:0000259" key="8">
    <source>
        <dbReference type="PROSITE" id="PS50850"/>
    </source>
</evidence>
<name>A0A7X2D0J1_9LACT</name>